<protein>
    <recommendedName>
        <fullName evidence="5">Trimethylamine methyltransferase</fullName>
    </recommendedName>
</protein>
<comment type="similarity">
    <text evidence="1">Belongs to the trimethylamine methyltransferase family.</text>
</comment>
<feature type="non-terminal residue" evidence="4">
    <location>
        <position position="239"/>
    </location>
</feature>
<sequence>TGLQHNEEALQKLLYLAEKGLPALYIPVNSAGITGPVTQAGSMAIVNAGMLVGLMLSQLKREGTPLVVPGWGGEGMDMKTLVGPYCNPDHRGLAEALAHYYSLPMFTLAGASDSKMVDQQAGIEAALTLMVDALAGGNIVHDLGYLESGLSGSLAQLVICNEIVGWIESFVKGIEINDETLALDLIDEIGPDGQFLDTDHTRRHFRARWYPDLLDRDDYKGWLTKGGKSLAERAAERVE</sequence>
<keyword evidence="3" id="KW-0808">Transferase</keyword>
<dbReference type="InterPro" id="IPR038601">
    <property type="entry name" value="MttB-like_sf"/>
</dbReference>
<dbReference type="Pfam" id="PF06253">
    <property type="entry name" value="MTTB"/>
    <property type="match status" value="1"/>
</dbReference>
<organism evidence="4">
    <name type="scientific">marine sediment metagenome</name>
    <dbReference type="NCBI Taxonomy" id="412755"/>
    <lineage>
        <taxon>unclassified sequences</taxon>
        <taxon>metagenomes</taxon>
        <taxon>ecological metagenomes</taxon>
    </lineage>
</organism>
<evidence type="ECO:0008006" key="5">
    <source>
        <dbReference type="Google" id="ProtNLM"/>
    </source>
</evidence>
<comment type="caution">
    <text evidence="4">The sequence shown here is derived from an EMBL/GenBank/DDBJ whole genome shotgun (WGS) entry which is preliminary data.</text>
</comment>
<evidence type="ECO:0000256" key="1">
    <source>
        <dbReference type="ARBA" id="ARBA00007137"/>
    </source>
</evidence>
<gene>
    <name evidence="4" type="ORF">S01H1_74865</name>
</gene>
<feature type="non-terminal residue" evidence="4">
    <location>
        <position position="1"/>
    </location>
</feature>
<accession>X0XQ37</accession>
<dbReference type="GO" id="GO:0015948">
    <property type="term" value="P:methanogenesis"/>
    <property type="evidence" value="ECO:0007669"/>
    <property type="project" value="InterPro"/>
</dbReference>
<dbReference type="GO" id="GO:0032259">
    <property type="term" value="P:methylation"/>
    <property type="evidence" value="ECO:0007669"/>
    <property type="project" value="UniProtKB-KW"/>
</dbReference>
<keyword evidence="2" id="KW-0489">Methyltransferase</keyword>
<dbReference type="InterPro" id="IPR010426">
    <property type="entry name" value="MTTB_MeTrfase"/>
</dbReference>
<dbReference type="EMBL" id="BARS01050110">
    <property type="protein sequence ID" value="GAG45309.1"/>
    <property type="molecule type" value="Genomic_DNA"/>
</dbReference>
<reference evidence="4" key="1">
    <citation type="journal article" date="2014" name="Front. Microbiol.">
        <title>High frequency of phylogenetically diverse reductive dehalogenase-homologous genes in deep subseafloor sedimentary metagenomes.</title>
        <authorList>
            <person name="Kawai M."/>
            <person name="Futagami T."/>
            <person name="Toyoda A."/>
            <person name="Takaki Y."/>
            <person name="Nishi S."/>
            <person name="Hori S."/>
            <person name="Arai W."/>
            <person name="Tsubouchi T."/>
            <person name="Morono Y."/>
            <person name="Uchiyama I."/>
            <person name="Ito T."/>
            <person name="Fujiyama A."/>
            <person name="Inagaki F."/>
            <person name="Takami H."/>
        </authorList>
    </citation>
    <scope>NUCLEOTIDE SEQUENCE</scope>
    <source>
        <strain evidence="4">Expedition CK06-06</strain>
    </source>
</reference>
<evidence type="ECO:0000313" key="4">
    <source>
        <dbReference type="EMBL" id="GAG45309.1"/>
    </source>
</evidence>
<proteinExistence type="inferred from homology"/>
<dbReference type="AlphaFoldDB" id="X0XQ37"/>
<dbReference type="GO" id="GO:0008168">
    <property type="term" value="F:methyltransferase activity"/>
    <property type="evidence" value="ECO:0007669"/>
    <property type="project" value="UniProtKB-KW"/>
</dbReference>
<evidence type="ECO:0000256" key="2">
    <source>
        <dbReference type="ARBA" id="ARBA00022603"/>
    </source>
</evidence>
<dbReference type="Gene3D" id="3.20.20.480">
    <property type="entry name" value="Trimethylamine methyltransferase-like"/>
    <property type="match status" value="1"/>
</dbReference>
<evidence type="ECO:0000256" key="3">
    <source>
        <dbReference type="ARBA" id="ARBA00022679"/>
    </source>
</evidence>
<name>X0XQ37_9ZZZZ</name>